<keyword evidence="4" id="KW-1185">Reference proteome</keyword>
<protein>
    <recommendedName>
        <fullName evidence="2">Sporulation stage II protein D amidase enhancer LytB N-terminal domain-containing protein</fullName>
    </recommendedName>
</protein>
<dbReference type="NCBIfam" id="TIGR02669">
    <property type="entry name" value="SpoIID_LytB"/>
    <property type="match status" value="1"/>
</dbReference>
<dbReference type="InterPro" id="IPR013486">
    <property type="entry name" value="SpoIID/LytB"/>
</dbReference>
<organism evidence="3 4">
    <name type="scientific">Planktothrix pseudagardhii</name>
    <dbReference type="NCBI Taxonomy" id="132604"/>
    <lineage>
        <taxon>Bacteria</taxon>
        <taxon>Bacillati</taxon>
        <taxon>Cyanobacteriota</taxon>
        <taxon>Cyanophyceae</taxon>
        <taxon>Oscillatoriophycideae</taxon>
        <taxon>Oscillatoriales</taxon>
        <taxon>Microcoleaceae</taxon>
        <taxon>Planktothrix</taxon>
    </lineage>
</organism>
<dbReference type="AlphaFoldDB" id="A0A9W4D7C0"/>
<dbReference type="InterPro" id="IPR051922">
    <property type="entry name" value="Bact_Sporulation_Assoc"/>
</dbReference>
<dbReference type="PANTHER" id="PTHR30032:SF4">
    <property type="entry name" value="AMIDASE ENHANCER"/>
    <property type="match status" value="1"/>
</dbReference>
<name>A0A9W4D7C0_9CYAN</name>
<dbReference type="EMBL" id="LR882967">
    <property type="protein sequence ID" value="CAD5956923.1"/>
    <property type="molecule type" value="Genomic_DNA"/>
</dbReference>
<evidence type="ECO:0000256" key="1">
    <source>
        <dbReference type="SAM" id="SignalP"/>
    </source>
</evidence>
<dbReference type="GO" id="GO:0030288">
    <property type="term" value="C:outer membrane-bounded periplasmic space"/>
    <property type="evidence" value="ECO:0007669"/>
    <property type="project" value="TreeGrafter"/>
</dbReference>
<keyword evidence="1" id="KW-0732">Signal</keyword>
<gene>
    <name evidence="3" type="ORF">NO713_02941</name>
</gene>
<evidence type="ECO:0000313" key="3">
    <source>
        <dbReference type="EMBL" id="CAD5956923.1"/>
    </source>
</evidence>
<evidence type="ECO:0000259" key="2">
    <source>
        <dbReference type="Pfam" id="PF08486"/>
    </source>
</evidence>
<reference evidence="3" key="1">
    <citation type="submission" date="2020-09" db="EMBL/GenBank/DDBJ databases">
        <authorList>
            <person name="Blom J."/>
        </authorList>
    </citation>
    <scope>NUCLEOTIDE SEQUENCE</scope>
    <source>
        <strain evidence="3">No.713</strain>
    </source>
</reference>
<evidence type="ECO:0000313" key="4">
    <source>
        <dbReference type="Proteomes" id="UP001153719"/>
    </source>
</evidence>
<dbReference type="Pfam" id="PF08486">
    <property type="entry name" value="SpoIID"/>
    <property type="match status" value="1"/>
</dbReference>
<feature type="chain" id="PRO_5040857251" description="Sporulation stage II protein D amidase enhancer LytB N-terminal domain-containing protein" evidence="1">
    <location>
        <begin position="38"/>
        <end position="545"/>
    </location>
</feature>
<sequence>MRTSKLLSRTSTQSAKFTVSSLIFFSLLVFSPIPTLAQDPDPQAQNTNPTLKIGVVQHFGKKPTDQLILKAQPGDHLTLEFQTPQGDKELHTETVILKIGVEPLPEPKVEERVVLSTHRSYENAEEDAQKWRSLGLEVELAQPDRWQVWAKRSVYNTPLLRRWLIDSLQAQGHKIPSLETQVLTQKRTPYWTTAGYRYNRNQLEITTPQNVIQVSQKPNDPQPLVYGGSLQLQPDAYGTYTLVNNVPLETYLRGVVPHEIGAWPPEASIEAQAVLARTYALRNLRRFEADNYHLCANTDCQVYKGLTEVYPSTDQAINVTSGLVLTYNNQLTDAVYFSTSGGVTANYNDIWNGEPRPYLQGIIDAPNKIWDLSQQNLASEPNFRRFMNLQKGFNETGEYDFRWREETTLESIAEQLRYYLKRRNLPDANFKKVQKIEIVERSQTGRVLKMTVTTDQGVLEISKDEIQSAFLPPISTLFYIDPVYNPNKTLKGYVFVGGGYGHGVGMSQTGSYHLAKLGWSSEEILNFYFPGTQLQPFNTVMQLGQ</sequence>
<dbReference type="InterPro" id="IPR013693">
    <property type="entry name" value="SpoIID/LytB_N"/>
</dbReference>
<proteinExistence type="predicted"/>
<dbReference type="Proteomes" id="UP001153719">
    <property type="component" value="Chromosome"/>
</dbReference>
<feature type="signal peptide" evidence="1">
    <location>
        <begin position="1"/>
        <end position="37"/>
    </location>
</feature>
<dbReference type="KEGG" id="ppsu:NO713_02941"/>
<dbReference type="RefSeq" id="WP_254174050.1">
    <property type="nucleotide sequence ID" value="NZ_LR882967.1"/>
</dbReference>
<dbReference type="PANTHER" id="PTHR30032">
    <property type="entry name" value="N-ACETYLMURAMOYL-L-ALANINE AMIDASE-RELATED"/>
    <property type="match status" value="1"/>
</dbReference>
<accession>A0A9W4D7C0</accession>
<dbReference type="GO" id="GO:0030435">
    <property type="term" value="P:sporulation resulting in formation of a cellular spore"/>
    <property type="evidence" value="ECO:0007669"/>
    <property type="project" value="InterPro"/>
</dbReference>
<feature type="domain" description="Sporulation stage II protein D amidase enhancer LytB N-terminal" evidence="2">
    <location>
        <begin position="238"/>
        <end position="327"/>
    </location>
</feature>